<dbReference type="PRINTS" id="PR00416">
    <property type="entry name" value="EUTPISMRASEI"/>
</dbReference>
<dbReference type="InterPro" id="IPR051062">
    <property type="entry name" value="Topoisomerase_IB"/>
</dbReference>
<comment type="catalytic activity">
    <reaction evidence="1 9 10">
        <text>ATP-independent breakage of single-stranded DNA, followed by passage and rejoining.</text>
        <dbReference type="EC" id="5.6.2.1"/>
    </reaction>
</comment>
<dbReference type="GO" id="GO:0006265">
    <property type="term" value="P:DNA topological change"/>
    <property type="evidence" value="ECO:0007669"/>
    <property type="project" value="UniProtKB-UniRule"/>
</dbReference>
<dbReference type="EC" id="5.6.2.1" evidence="10"/>
<dbReference type="FunFam" id="1.10.132.10:FF:000001">
    <property type="entry name" value="DNA topoisomerase I"/>
    <property type="match status" value="1"/>
</dbReference>
<dbReference type="GO" id="GO:0007059">
    <property type="term" value="P:chromosome segregation"/>
    <property type="evidence" value="ECO:0007669"/>
    <property type="project" value="TreeGrafter"/>
</dbReference>
<protein>
    <recommendedName>
        <fullName evidence="10">DNA topoisomerase I</fullName>
        <ecNumber evidence="10">5.6.2.1</ecNumber>
    </recommendedName>
    <alternativeName>
        <fullName evidence="10">DNA topoisomerase 1</fullName>
    </alternativeName>
</protein>
<dbReference type="SUPFAM" id="SSF56741">
    <property type="entry name" value="Eukaryotic DNA topoisomerase I, N-terminal DNA-binding fragment"/>
    <property type="match status" value="1"/>
</dbReference>
<dbReference type="GO" id="GO:0003677">
    <property type="term" value="F:DNA binding"/>
    <property type="evidence" value="ECO:0007669"/>
    <property type="project" value="UniProtKB-UniRule"/>
</dbReference>
<dbReference type="InterPro" id="IPR001631">
    <property type="entry name" value="TopoI"/>
</dbReference>
<keyword evidence="5" id="KW-0090">Biological rhythms</keyword>
<keyword evidence="6 9" id="KW-0238">DNA-binding</keyword>
<dbReference type="InterPro" id="IPR036202">
    <property type="entry name" value="TopoI_DNA-bd_euk_N_sf"/>
</dbReference>
<evidence type="ECO:0000313" key="11">
    <source>
        <dbReference type="Ensembl" id="ENSCMUP00000003808.1"/>
    </source>
</evidence>
<dbReference type="PROSITE" id="PS52038">
    <property type="entry name" value="TOPO_IB_2"/>
    <property type="match status" value="1"/>
</dbReference>
<dbReference type="InterPro" id="IPR014711">
    <property type="entry name" value="TopoI_cat_a-hlx-sub_euk"/>
</dbReference>
<evidence type="ECO:0000256" key="10">
    <source>
        <dbReference type="RuleBase" id="RU365101"/>
    </source>
</evidence>
<dbReference type="Gene3D" id="2.170.11.10">
    <property type="entry name" value="DNA Topoisomerase I, domain 2"/>
    <property type="match status" value="1"/>
</dbReference>
<dbReference type="FunFam" id="2.170.11.10:FF:000002">
    <property type="entry name" value="DNA topoisomerase I"/>
    <property type="match status" value="1"/>
</dbReference>
<dbReference type="Pfam" id="PF01028">
    <property type="entry name" value="Topoisom_I"/>
    <property type="match status" value="1"/>
</dbReference>
<dbReference type="PANTHER" id="PTHR10290">
    <property type="entry name" value="DNA TOPOISOMERASE I"/>
    <property type="match status" value="1"/>
</dbReference>
<dbReference type="SMART" id="SM00435">
    <property type="entry name" value="TOPEUc"/>
    <property type="match status" value="1"/>
</dbReference>
<dbReference type="Pfam" id="PF14370">
    <property type="entry name" value="Topo_C_assoc"/>
    <property type="match status" value="1"/>
</dbReference>
<gene>
    <name evidence="11" type="primary">TOP1</name>
</gene>
<reference evidence="11" key="2">
    <citation type="submission" date="2025-08" db="UniProtKB">
        <authorList>
            <consortium name="Ensembl"/>
        </authorList>
    </citation>
    <scope>IDENTIFICATION</scope>
</reference>
<dbReference type="CDD" id="cd00659">
    <property type="entry name" value="Topo_IB_C"/>
    <property type="match status" value="1"/>
</dbReference>
<dbReference type="PROSITE" id="PS00176">
    <property type="entry name" value="TOPO_IB_1"/>
    <property type="match status" value="1"/>
</dbReference>
<reference evidence="12" key="1">
    <citation type="submission" date="2019-10" db="EMBL/GenBank/DDBJ databases">
        <title>Corvus moneduloides (New Caledonian crow) genome, bCorMon1, primary haplotype.</title>
        <authorList>
            <person name="Rutz C."/>
            <person name="Fungtammasan C."/>
            <person name="Mountcastle J."/>
            <person name="Formenti G."/>
            <person name="Chow W."/>
            <person name="Howe K."/>
            <person name="Steele M.P."/>
            <person name="Fernandes J."/>
            <person name="Gilbert M.T.P."/>
            <person name="Fedrigo O."/>
            <person name="Jarvis E.D."/>
            <person name="Gemmell N."/>
        </authorList>
    </citation>
    <scope>NUCLEOTIDE SEQUENCE [LARGE SCALE GENOMIC DNA]</scope>
</reference>
<dbReference type="PANTHER" id="PTHR10290:SF5">
    <property type="entry name" value="DNA TOPOISOMERASE 1"/>
    <property type="match status" value="1"/>
</dbReference>
<evidence type="ECO:0000256" key="3">
    <source>
        <dbReference type="ARBA" id="ARBA00006645"/>
    </source>
</evidence>
<proteinExistence type="inferred from homology"/>
<evidence type="ECO:0000256" key="1">
    <source>
        <dbReference type="ARBA" id="ARBA00000213"/>
    </source>
</evidence>
<dbReference type="GO" id="GO:0005730">
    <property type="term" value="C:nucleolus"/>
    <property type="evidence" value="ECO:0007669"/>
    <property type="project" value="TreeGrafter"/>
</dbReference>
<dbReference type="AlphaFoldDB" id="A0A8C3DEK9"/>
<dbReference type="GO" id="GO:0003917">
    <property type="term" value="F:DNA topoisomerase type I (single strand cut, ATP-independent) activity"/>
    <property type="evidence" value="ECO:0007669"/>
    <property type="project" value="UniProtKB-UniRule"/>
</dbReference>
<dbReference type="Pfam" id="PF02919">
    <property type="entry name" value="Topoisom_I_N"/>
    <property type="match status" value="1"/>
</dbReference>
<name>A0A8C3DEK9_CORMO</name>
<keyword evidence="7 9" id="KW-0413">Isomerase</keyword>
<dbReference type="InterPro" id="IPR048045">
    <property type="entry name" value="Topoisomer_I_DNA-bd"/>
</dbReference>
<dbReference type="Proteomes" id="UP000694553">
    <property type="component" value="Unassembled WGS sequence"/>
</dbReference>
<evidence type="ECO:0000256" key="4">
    <source>
        <dbReference type="ARBA" id="ARBA00023029"/>
    </source>
</evidence>
<accession>A0A8C3DEK9</accession>
<dbReference type="InterPro" id="IPR014727">
    <property type="entry name" value="TopoI_cat_a/b-sub_euk"/>
</dbReference>
<dbReference type="Gene3D" id="3.90.15.10">
    <property type="entry name" value="Topoisomerase I, Chain A, domain 3"/>
    <property type="match status" value="1"/>
</dbReference>
<dbReference type="SUPFAM" id="SSF46596">
    <property type="entry name" value="Eukaryotic DNA topoisomerase I, dispensable insert domain"/>
    <property type="match status" value="1"/>
</dbReference>
<dbReference type="FunFam" id="1.10.10.41:FF:000001">
    <property type="entry name" value="DNA topoisomerase I"/>
    <property type="match status" value="1"/>
</dbReference>
<dbReference type="Gene3D" id="1.10.10.41">
    <property type="entry name" value="Yeast DNA topoisomerase - domain 1"/>
    <property type="match status" value="1"/>
</dbReference>
<dbReference type="InterPro" id="IPR013500">
    <property type="entry name" value="TopoI_cat_euk"/>
</dbReference>
<comment type="similarity">
    <text evidence="3 9 10">Belongs to the type IB topoisomerase family.</text>
</comment>
<evidence type="ECO:0000256" key="6">
    <source>
        <dbReference type="ARBA" id="ARBA00023125"/>
    </source>
</evidence>
<dbReference type="SUPFAM" id="SSF56349">
    <property type="entry name" value="DNA breaking-rejoining enzymes"/>
    <property type="match status" value="1"/>
</dbReference>
<dbReference type="InterPro" id="IPR025834">
    <property type="entry name" value="TopoI_C_dom"/>
</dbReference>
<dbReference type="InterPro" id="IPR018521">
    <property type="entry name" value="TopoIB_AS"/>
</dbReference>
<reference evidence="11" key="3">
    <citation type="submission" date="2025-09" db="UniProtKB">
        <authorList>
            <consortium name="Ensembl"/>
        </authorList>
    </citation>
    <scope>IDENTIFICATION</scope>
</reference>
<evidence type="ECO:0000256" key="2">
    <source>
        <dbReference type="ARBA" id="ARBA00004123"/>
    </source>
</evidence>
<dbReference type="FunFam" id="3.90.15.10:FF:000001">
    <property type="entry name" value="DNA topoisomerase I"/>
    <property type="match status" value="1"/>
</dbReference>
<evidence type="ECO:0000256" key="8">
    <source>
        <dbReference type="ARBA" id="ARBA00023242"/>
    </source>
</evidence>
<dbReference type="Ensembl" id="ENSCMUT00000004123.2">
    <property type="protein sequence ID" value="ENSCMUP00000003808.1"/>
    <property type="gene ID" value="ENSCMUG00000002363.2"/>
</dbReference>
<comment type="subcellular location">
    <subcellularLocation>
        <location evidence="2">Nucleus</location>
    </subcellularLocation>
</comment>
<dbReference type="OMA" id="HRWKEVK"/>
<organism evidence="11 12">
    <name type="scientific">Corvus moneduloides</name>
    <name type="common">New Caledonian crow</name>
    <dbReference type="NCBI Taxonomy" id="1196302"/>
    <lineage>
        <taxon>Eukaryota</taxon>
        <taxon>Metazoa</taxon>
        <taxon>Chordata</taxon>
        <taxon>Craniata</taxon>
        <taxon>Vertebrata</taxon>
        <taxon>Euteleostomi</taxon>
        <taxon>Archelosauria</taxon>
        <taxon>Archosauria</taxon>
        <taxon>Dinosauria</taxon>
        <taxon>Saurischia</taxon>
        <taxon>Theropoda</taxon>
        <taxon>Coelurosauria</taxon>
        <taxon>Aves</taxon>
        <taxon>Neognathae</taxon>
        <taxon>Neoaves</taxon>
        <taxon>Telluraves</taxon>
        <taxon>Australaves</taxon>
        <taxon>Passeriformes</taxon>
        <taxon>Corvoidea</taxon>
        <taxon>Corvidae</taxon>
        <taxon>Corvus</taxon>
    </lineage>
</organism>
<dbReference type="InterPro" id="IPR011010">
    <property type="entry name" value="DNA_brk_join_enz"/>
</dbReference>
<evidence type="ECO:0000256" key="9">
    <source>
        <dbReference type="PROSITE-ProRule" id="PRU01382"/>
    </source>
</evidence>
<dbReference type="GO" id="GO:0048511">
    <property type="term" value="P:rhythmic process"/>
    <property type="evidence" value="ECO:0007669"/>
    <property type="project" value="UniProtKB-KW"/>
</dbReference>
<dbReference type="InterPro" id="IPR013030">
    <property type="entry name" value="DNA_topo_DNA_db_N_dom2"/>
</dbReference>
<feature type="active site" description="O-(3'-phospho-DNA)-tyrosine intermediate" evidence="9">
    <location>
        <position position="667"/>
    </location>
</feature>
<evidence type="ECO:0000256" key="7">
    <source>
        <dbReference type="ARBA" id="ARBA00023235"/>
    </source>
</evidence>
<sequence>MFRKWHISSLWGPMMGSTFRGRHAHFADDYFLKLSCCWFPGNFLFLKVEPCFFASFCSPPRIKDEPDDDGFYASPKEDSKPLKRPREDDDLLVLTHLFKGGGNTVACSNKFLLILQDSKAKKVKSKDKKVPEADKRKKPKKEEEQKWKWWEEERYPEGIKWKFLEHKGPVFAPPYEPLPENVKFYYDGKVMKLSTKAEEVATFFAKMLDHEYTTKEIFRKNFFKDWRKEMTSEEKSTITNLSKCDFTHMSQYFKAQSEARKQMSKEEKQKIKEENERLLKEYGYCVMDNHKERIANFKIEPPGLFRGRGNHPKMGMLKRRIMPEDIIINCSKDSKIPAPPPGHKWKEVRHDNKVTWLVSWTENIQGSIKYIMLNPSSRIKGEKDWQKYETARRLKKCVDKIRNQYREDWKSKEMKVRQRAVALYFIDKLALRAGNEKEEGETADTVGCCSLRVEHIKLHPELDGQEYVVEFDFLGKDSIRYYNKVPVEKRVFKNLQLFMENKQPEDDLFDRLNTSILNKHLQDLMEGLTAKVFRTYNASITLQQQLKELTNPDDNIPAKILSYNRANRAVAILCNHQRAPPKTFEKSMMNLQSKIDAKKEQLADARRELKSAKADAKVRRDEKSKKTVESKKKAVQRIEEQLMKLEVQATDREENKQIALGTSKLNYLDPRISVAWCKKWGIPIEKIYNKTQREKFAWAIDMAEEDYEF</sequence>
<evidence type="ECO:0000313" key="12">
    <source>
        <dbReference type="Proteomes" id="UP000694553"/>
    </source>
</evidence>
<dbReference type="InterPro" id="IPR008336">
    <property type="entry name" value="TopoI_DNA-bd_euk"/>
</dbReference>
<keyword evidence="4 9" id="KW-0799">Topoisomerase</keyword>
<dbReference type="Gene3D" id="1.10.132.10">
    <property type="match status" value="1"/>
</dbReference>
<comment type="function">
    <text evidence="10">Releases the supercoiling and torsional tension of DNA introduced during the DNA replication and transcription by transiently cleaving and rejoining one strand of the DNA duplex. Introduces a single-strand break via transesterification at the specific target site 5'-[CT]CCTTp site in duplex DNA. The scissile phosphodiester is attacked by the catalytic tyrosine of the enzyme, resulting in the formation of a DNA-(3'-phosphotyrosyl)-enzyme intermediate and the expulsion of a 5'-OH DNA strand. The free DNA strand then undergoes passage around the unbroken strand thus removing DNA supercoils. Finally, in the religation step, the DNA 5'-OH attacks the covalent intermediate to expel the active-site tyrosine and restore the DNA phosphodiester backbone.</text>
</comment>
<evidence type="ECO:0000256" key="5">
    <source>
        <dbReference type="ARBA" id="ARBA00023108"/>
    </source>
</evidence>
<dbReference type="InterPro" id="IPR013499">
    <property type="entry name" value="TopoI_euk"/>
</dbReference>
<keyword evidence="8" id="KW-0539">Nucleus</keyword>
<dbReference type="InterPro" id="IPR013034">
    <property type="entry name" value="DNA_topo_DNA_db_N_dom1"/>
</dbReference>
<keyword evidence="12" id="KW-1185">Reference proteome</keyword>
<dbReference type="GO" id="GO:0006260">
    <property type="term" value="P:DNA replication"/>
    <property type="evidence" value="ECO:0007669"/>
    <property type="project" value="TreeGrafter"/>
</dbReference>
<dbReference type="CDD" id="cd03488">
    <property type="entry name" value="Topoisomer_IB_N_htopoI_like"/>
    <property type="match status" value="1"/>
</dbReference>
<dbReference type="GO" id="GO:0005694">
    <property type="term" value="C:chromosome"/>
    <property type="evidence" value="ECO:0007669"/>
    <property type="project" value="InterPro"/>
</dbReference>